<keyword evidence="5" id="KW-1185">Reference proteome</keyword>
<evidence type="ECO:0000313" key="4">
    <source>
        <dbReference type="EMBL" id="KDP26664.1"/>
    </source>
</evidence>
<evidence type="ECO:0000259" key="3">
    <source>
        <dbReference type="Pfam" id="PF14226"/>
    </source>
</evidence>
<dbReference type="InterPro" id="IPR027443">
    <property type="entry name" value="IPNS-like_sf"/>
</dbReference>
<dbReference type="Pfam" id="PF14226">
    <property type="entry name" value="DIOX_N"/>
    <property type="match status" value="1"/>
</dbReference>
<feature type="domain" description="Non-haem dioxygenase N-terminal" evidence="3">
    <location>
        <begin position="38"/>
        <end position="77"/>
    </location>
</feature>
<organism evidence="4 5">
    <name type="scientific">Jatropha curcas</name>
    <name type="common">Barbados nut</name>
    <dbReference type="NCBI Taxonomy" id="180498"/>
    <lineage>
        <taxon>Eukaryota</taxon>
        <taxon>Viridiplantae</taxon>
        <taxon>Streptophyta</taxon>
        <taxon>Embryophyta</taxon>
        <taxon>Tracheophyta</taxon>
        <taxon>Spermatophyta</taxon>
        <taxon>Magnoliopsida</taxon>
        <taxon>eudicotyledons</taxon>
        <taxon>Gunneridae</taxon>
        <taxon>Pentapetalae</taxon>
        <taxon>rosids</taxon>
        <taxon>fabids</taxon>
        <taxon>Malpighiales</taxon>
        <taxon>Euphorbiaceae</taxon>
        <taxon>Crotonoideae</taxon>
        <taxon>Jatropheae</taxon>
        <taxon>Jatropha</taxon>
    </lineage>
</organism>
<accession>A0A067K4F1</accession>
<evidence type="ECO:0000313" key="5">
    <source>
        <dbReference type="Proteomes" id="UP000027138"/>
    </source>
</evidence>
<dbReference type="OrthoDB" id="288590at2759"/>
<keyword evidence="1" id="KW-0479">Metal-binding</keyword>
<dbReference type="AlphaFoldDB" id="A0A067K4F1"/>
<evidence type="ECO:0000256" key="2">
    <source>
        <dbReference type="ARBA" id="ARBA00023004"/>
    </source>
</evidence>
<dbReference type="InterPro" id="IPR026992">
    <property type="entry name" value="DIOX_N"/>
</dbReference>
<reference evidence="4 5" key="1">
    <citation type="journal article" date="2014" name="PLoS ONE">
        <title>Global Analysis of Gene Expression Profiles in Physic Nut (Jatropha curcas L.) Seedlings Exposed to Salt Stress.</title>
        <authorList>
            <person name="Zhang L."/>
            <person name="Zhang C."/>
            <person name="Wu P."/>
            <person name="Chen Y."/>
            <person name="Li M."/>
            <person name="Jiang H."/>
            <person name="Wu G."/>
        </authorList>
    </citation>
    <scope>NUCLEOTIDE SEQUENCE [LARGE SCALE GENOMIC DNA]</scope>
    <source>
        <strain evidence="5">cv. GZQX0401</strain>
        <tissue evidence="4">Young leaves</tissue>
    </source>
</reference>
<evidence type="ECO:0000256" key="1">
    <source>
        <dbReference type="ARBA" id="ARBA00022723"/>
    </source>
</evidence>
<name>A0A067K4F1_JATCU</name>
<sequence length="276" mass="31463">MVSFKLAKDETPLSLHANFILPEAKRPHLSQESNAASIPIIDLNQDLSQVVQQVSEASEEYGFFQVINHGVPQELYHTKQIKLFNYFLKIDGQEDKVAMWSKTFSHPWHSLDDIIIFCHKNPPQYREVVAEYAKEIGELMSRVLGLISQGLGLEKDCLKKRLEEEPIRRAQANFYPPCPEPEITLGLSVHTNVGALTIVLSNGRYKSVHHRAVTNKEHQQISFAAFYAPGKEAMIGLIEDLIDEEHPPVHRSYTYGEFLQEFYRQEGNKKDGEGGF</sequence>
<keyword evidence="2" id="KW-0408">Iron</keyword>
<dbReference type="GO" id="GO:0046872">
    <property type="term" value="F:metal ion binding"/>
    <property type="evidence" value="ECO:0007669"/>
    <property type="project" value="UniProtKB-KW"/>
</dbReference>
<gene>
    <name evidence="4" type="ORF">JCGZ_17822</name>
</gene>
<dbReference type="EMBL" id="KK914893">
    <property type="protein sequence ID" value="KDP26664.1"/>
    <property type="molecule type" value="Genomic_DNA"/>
</dbReference>
<dbReference type="PANTHER" id="PTHR47990">
    <property type="entry name" value="2-OXOGLUTARATE (2OG) AND FE(II)-DEPENDENT OXYGENASE SUPERFAMILY PROTEIN-RELATED"/>
    <property type="match status" value="1"/>
</dbReference>
<dbReference type="InterPro" id="IPR050231">
    <property type="entry name" value="Iron_ascorbate_oxido_reductase"/>
</dbReference>
<dbReference type="Proteomes" id="UP000027138">
    <property type="component" value="Unassembled WGS sequence"/>
</dbReference>
<proteinExistence type="predicted"/>
<dbReference type="Gene3D" id="2.60.120.330">
    <property type="entry name" value="B-lactam Antibiotic, Isopenicillin N Synthase, Chain"/>
    <property type="match status" value="2"/>
</dbReference>
<dbReference type="SUPFAM" id="SSF51197">
    <property type="entry name" value="Clavaminate synthase-like"/>
    <property type="match status" value="1"/>
</dbReference>
<protein>
    <recommendedName>
        <fullName evidence="3">Non-haem dioxygenase N-terminal domain-containing protein</fullName>
    </recommendedName>
</protein>